<evidence type="ECO:0000313" key="2">
    <source>
        <dbReference type="Proteomes" id="UP000003922"/>
    </source>
</evidence>
<gene>
    <name evidence="1" type="ORF">CwatDRAFT_3353</name>
</gene>
<proteinExistence type="predicted"/>
<evidence type="ECO:0000313" key="1">
    <source>
        <dbReference type="EMBL" id="EAM50357.1"/>
    </source>
</evidence>
<dbReference type="EMBL" id="AADV02000029">
    <property type="protein sequence ID" value="EAM50357.1"/>
    <property type="molecule type" value="Genomic_DNA"/>
</dbReference>
<keyword evidence="2" id="KW-1185">Reference proteome</keyword>
<sequence>MLLNKSLLPSLTHCSLLLSSLIFGLTISHNIPTLAAEKEMDKNQEELLGQTVTKNGLANGTYLYGTSRKPDEIGQHYMVFTVHQGEIQGAVYMPRSDFSCFTGTFEDNQMKMSIIDPYDGTRYNYAINLQIPTTASTNGQWAEMGLQGYHRINTISQNDQKILDTCS</sequence>
<accession>Q4C2H2</accession>
<reference evidence="1" key="1">
    <citation type="submission" date="2004-02" db="EMBL/GenBank/DDBJ databases">
        <authorList>
            <consortium name="DOE Joint Genome Institute"/>
        </authorList>
    </citation>
    <scope>NUCLEOTIDE SEQUENCE [LARGE SCALE GENOMIC DNA]</scope>
    <source>
        <strain evidence="1">WH 8501</strain>
    </source>
</reference>
<dbReference type="Proteomes" id="UP000003922">
    <property type="component" value="Unassembled WGS sequence"/>
</dbReference>
<reference evidence="1" key="2">
    <citation type="submission" date="2005-06" db="EMBL/GenBank/DDBJ databases">
        <title>Sequencing of the draft genome and assembly of Crocosphaera watsonii WH 8501.</title>
        <authorList>
            <consortium name="US DOE Joint Genome Institute (JGI-PGF)"/>
            <person name="Copeland A."/>
            <person name="Lucas S."/>
            <person name="Lapidus A."/>
            <person name="Barry K."/>
            <person name="Detter C."/>
            <person name="Glavina T."/>
            <person name="Hammon N."/>
            <person name="Israni S."/>
            <person name="Pitluck S."/>
            <person name="Richardson P."/>
        </authorList>
    </citation>
    <scope>NUCLEOTIDE SEQUENCE [LARGE SCALE GENOMIC DNA]</scope>
    <source>
        <strain evidence="1">WH 8501</strain>
    </source>
</reference>
<name>Q4C2H2_CROWT</name>
<protein>
    <submittedName>
        <fullName evidence="1">Uncharacterized protein</fullName>
    </submittedName>
</protein>
<dbReference type="AlphaFoldDB" id="Q4C2H2"/>
<dbReference type="KEGG" id="cwa:CwatDRAFT_3353"/>
<reference evidence="1" key="3">
    <citation type="submission" date="2016-12" db="EMBL/GenBank/DDBJ databases">
        <title>Annotation of the draft genome assembly of Crocosphaera watsonii WH 8501.</title>
        <authorList>
            <consortium name="US DOE Joint Genome Institute (JGI-ORNL)"/>
            <person name="Larimer F."/>
            <person name="Land M."/>
        </authorList>
    </citation>
    <scope>NUCLEOTIDE SEQUENCE</scope>
    <source>
        <strain evidence="1">WH 8501</strain>
    </source>
</reference>
<dbReference type="OrthoDB" id="422458at2"/>
<comment type="caution">
    <text evidence="1">The sequence shown here is derived from an EMBL/GenBank/DDBJ whole genome shotgun (WGS) entry which is preliminary data.</text>
</comment>
<organism evidence="1 2">
    <name type="scientific">Crocosphaera watsonii WH 8501</name>
    <dbReference type="NCBI Taxonomy" id="165597"/>
    <lineage>
        <taxon>Bacteria</taxon>
        <taxon>Bacillati</taxon>
        <taxon>Cyanobacteriota</taxon>
        <taxon>Cyanophyceae</taxon>
        <taxon>Oscillatoriophycideae</taxon>
        <taxon>Chroococcales</taxon>
        <taxon>Aphanothecaceae</taxon>
        <taxon>Crocosphaera</taxon>
    </lineage>
</organism>